<keyword evidence="4" id="KW-1185">Reference proteome</keyword>
<sequence length="1103" mass="123937">MDDYQKKCARMSNHSFIQELDEAAAILDDELKAISEVEHAHANTSVYVEKDFFEDNDDDDLTGELANLDSLAALQQELNMSALSFEGFNANNSKAYALEQQEDEEEAVITDVGEIRIGDAIMEEEACTTWTPVPSLSQDSSIHSATPSHFPSQNDQEEQRLPQRTVHRVVSRDGGEDIILTKQSSNDSEDISPFQTSPHGSPRSAVRLMRRDRLDITLSPIRFTSDTDENQDVPSSMHQSTQQSNFEAGFRNILVDATPSMNVMDTKQSQDVTPKIQNTRTGSAGFQFQDDGTGHFANENHDELVVSEKAIGAPTHTTHISQPSLTEEPSPMSSLLNTLLASPEPLVAMPNSNVKVDEQEQDSKVGVLATSASESSSAGESHSFSSPLSEALTSNSNSEVASVSSSASSVSTVSASSSVSSSSVSMSSTQSTDKKKWNPIRLFNQKNASAEEKARNSIFTKPSSSKSKKKKSKSKARHRFISSPNLPTVSEDKTLAPTQAPPSNITVSQPHDPHENEIRETLGMDGGRRKSLFQDNKERVALNRMMKMLMEQRNKNKSQEKRERKLLHMLCDARNDRKELIDENDKVVQDLQRKLKSSFENNEILRQENELLLMQTDAWKEISRQSNQTAALYKYTFDERKGKPRYDAPVGETMNGGSMELAEAEDEDELVQVKREKEELENKLTQLQKDSHLEKEGLKYQTELLAQELEQSQTLFEDKLENYIQENAQLKDDKDVLRRELEERYAAISISRKEVQDLQLKSNSTRPKMHAEIINLRVHKLEDQFITMQNFHRSRMVQSNQDKAITEARIKSLEISVGNSAIELRKAEEGSKALRDQLSLERKSRSQSTRIFQQQSESLMDENESLKKEILGLQGELASTRTDQVQIEAELLKERKEVHRLQKQAEDEAQLITELQEELDNLQTNFEDAESEAFSTDKAAKSPEAALNEAQDTLENEIQAAENVALRVQVERLKLELKSKSPLTPRSSYRSSYKSPVERRVRDQVLRLRKSLTPKQQYEEPVASTLPRSPFFTDSPSVTLTGHPNSLKSTSPKKFASMLRPKGKGSSMPPRRLDKENNTFMSPQKRRGGGLSGLSTRTGLGIR</sequence>
<feature type="compositionally biased region" description="Basic residues" evidence="2">
    <location>
        <begin position="466"/>
        <end position="480"/>
    </location>
</feature>
<dbReference type="Proteomes" id="UP001295423">
    <property type="component" value="Unassembled WGS sequence"/>
</dbReference>
<organism evidence="3 4">
    <name type="scientific">Cylindrotheca closterium</name>
    <dbReference type="NCBI Taxonomy" id="2856"/>
    <lineage>
        <taxon>Eukaryota</taxon>
        <taxon>Sar</taxon>
        <taxon>Stramenopiles</taxon>
        <taxon>Ochrophyta</taxon>
        <taxon>Bacillariophyta</taxon>
        <taxon>Bacillariophyceae</taxon>
        <taxon>Bacillariophycidae</taxon>
        <taxon>Bacillariales</taxon>
        <taxon>Bacillariaceae</taxon>
        <taxon>Cylindrotheca</taxon>
    </lineage>
</organism>
<feature type="compositionally biased region" description="Low complexity" evidence="2">
    <location>
        <begin position="371"/>
        <end position="386"/>
    </location>
</feature>
<protein>
    <submittedName>
        <fullName evidence="3">Uncharacterized protein</fullName>
    </submittedName>
</protein>
<dbReference type="AlphaFoldDB" id="A0AAD2CLM8"/>
<dbReference type="EMBL" id="CAKOGP040000446">
    <property type="protein sequence ID" value="CAJ1935294.1"/>
    <property type="molecule type" value="Genomic_DNA"/>
</dbReference>
<feature type="region of interest" description="Disordered" evidence="2">
    <location>
        <begin position="133"/>
        <end position="161"/>
    </location>
</feature>
<feature type="region of interest" description="Disordered" evidence="2">
    <location>
        <begin position="355"/>
        <end position="391"/>
    </location>
</feature>
<evidence type="ECO:0000313" key="3">
    <source>
        <dbReference type="EMBL" id="CAJ1935294.1"/>
    </source>
</evidence>
<evidence type="ECO:0000256" key="2">
    <source>
        <dbReference type="SAM" id="MobiDB-lite"/>
    </source>
</evidence>
<feature type="compositionally biased region" description="Polar residues" evidence="2">
    <location>
        <begin position="1032"/>
        <end position="1052"/>
    </location>
</feature>
<accession>A0AAD2CLM8</accession>
<feature type="region of interest" description="Disordered" evidence="2">
    <location>
        <begin position="414"/>
        <end position="495"/>
    </location>
</feature>
<feature type="region of interest" description="Disordered" evidence="2">
    <location>
        <begin position="1008"/>
        <end position="1103"/>
    </location>
</feature>
<feature type="region of interest" description="Disordered" evidence="2">
    <location>
        <begin position="182"/>
        <end position="204"/>
    </location>
</feature>
<feature type="coiled-coil region" evidence="1">
    <location>
        <begin position="856"/>
        <end position="971"/>
    </location>
</feature>
<feature type="compositionally biased region" description="Polar residues" evidence="2">
    <location>
        <begin position="133"/>
        <end position="154"/>
    </location>
</feature>
<feature type="compositionally biased region" description="Low complexity" evidence="2">
    <location>
        <begin position="1093"/>
        <end position="1103"/>
    </location>
</feature>
<proteinExistence type="predicted"/>
<feature type="coiled-coil region" evidence="1">
    <location>
        <begin position="661"/>
        <end position="740"/>
    </location>
</feature>
<reference evidence="3" key="1">
    <citation type="submission" date="2023-08" db="EMBL/GenBank/DDBJ databases">
        <authorList>
            <person name="Audoor S."/>
            <person name="Bilcke G."/>
        </authorList>
    </citation>
    <scope>NUCLEOTIDE SEQUENCE</scope>
</reference>
<keyword evidence="1" id="KW-0175">Coiled coil</keyword>
<gene>
    <name evidence="3" type="ORF">CYCCA115_LOCUS4629</name>
</gene>
<evidence type="ECO:0000313" key="4">
    <source>
        <dbReference type="Proteomes" id="UP001295423"/>
    </source>
</evidence>
<feature type="compositionally biased region" description="Low complexity" evidence="2">
    <location>
        <begin position="414"/>
        <end position="431"/>
    </location>
</feature>
<comment type="caution">
    <text evidence="3">The sequence shown here is derived from an EMBL/GenBank/DDBJ whole genome shotgun (WGS) entry which is preliminary data.</text>
</comment>
<name>A0AAD2CLM8_9STRA</name>
<evidence type="ECO:0000256" key="1">
    <source>
        <dbReference type="SAM" id="Coils"/>
    </source>
</evidence>